<keyword evidence="8" id="KW-1185">Reference proteome</keyword>
<keyword evidence="4" id="KW-0326">Glycosidase</keyword>
<evidence type="ECO:0000313" key="7">
    <source>
        <dbReference type="EMBL" id="KAH9838809.1"/>
    </source>
</evidence>
<dbReference type="Pfam" id="PF04616">
    <property type="entry name" value="Glyco_hydro_43"/>
    <property type="match status" value="1"/>
</dbReference>
<evidence type="ECO:0000256" key="6">
    <source>
        <dbReference type="PIRSR" id="PIRSR606710-2"/>
    </source>
</evidence>
<dbReference type="InterPro" id="IPR050727">
    <property type="entry name" value="GH43_arabinanases"/>
</dbReference>
<name>A0A9W7SX92_9PEZI</name>
<dbReference type="GO" id="GO:0005975">
    <property type="term" value="P:carbohydrate metabolic process"/>
    <property type="evidence" value="ECO:0007669"/>
    <property type="project" value="InterPro"/>
</dbReference>
<organism evidence="7 8">
    <name type="scientific">Teratosphaeria destructans</name>
    <dbReference type="NCBI Taxonomy" id="418781"/>
    <lineage>
        <taxon>Eukaryota</taxon>
        <taxon>Fungi</taxon>
        <taxon>Dikarya</taxon>
        <taxon>Ascomycota</taxon>
        <taxon>Pezizomycotina</taxon>
        <taxon>Dothideomycetes</taxon>
        <taxon>Dothideomycetidae</taxon>
        <taxon>Mycosphaerellales</taxon>
        <taxon>Teratosphaeriaceae</taxon>
        <taxon>Teratosphaeria</taxon>
    </lineage>
</organism>
<dbReference type="InterPro" id="IPR023296">
    <property type="entry name" value="Glyco_hydro_beta-prop_sf"/>
</dbReference>
<protein>
    <recommendedName>
        <fullName evidence="5">Endo-1,5-alpha-L-arabinanase A</fullName>
    </recommendedName>
</protein>
<dbReference type="InterPro" id="IPR006710">
    <property type="entry name" value="Glyco_hydro_43"/>
</dbReference>
<evidence type="ECO:0000256" key="2">
    <source>
        <dbReference type="ARBA" id="ARBA00009865"/>
    </source>
</evidence>
<keyword evidence="3" id="KW-0378">Hydrolase</keyword>
<dbReference type="PANTHER" id="PTHR43301">
    <property type="entry name" value="ARABINAN ENDO-1,5-ALPHA-L-ARABINOSIDASE"/>
    <property type="match status" value="1"/>
</dbReference>
<reference evidence="7 8" key="1">
    <citation type="journal article" date="2018" name="IMA Fungus">
        <title>IMA Genome-F 10: Nine draft genome sequences of Claviceps purpurea s.lat., including C. arundinis, C. humidiphila, and C. cf. spartinae, pseudomolecules for the pitch canker pathogen Fusarium circinatum, draft genome of Davidsoniella eucalypti, Grosmannia galeiformis, Quambalaria eucalypti, and Teratosphaeria destructans.</title>
        <authorList>
            <person name="Wingfield B.D."/>
            <person name="Liu M."/>
            <person name="Nguyen H.D."/>
            <person name="Lane F.A."/>
            <person name="Morgan S.W."/>
            <person name="De Vos L."/>
            <person name="Wilken P.M."/>
            <person name="Duong T.A."/>
            <person name="Aylward J."/>
            <person name="Coetzee M.P."/>
            <person name="Dadej K."/>
            <person name="De Beer Z.W."/>
            <person name="Findlay W."/>
            <person name="Havenga M."/>
            <person name="Kolarik M."/>
            <person name="Menzies J.G."/>
            <person name="Naidoo K."/>
            <person name="Pochopski O."/>
            <person name="Shoukouhi P."/>
            <person name="Santana Q.C."/>
            <person name="Seifert K.A."/>
            <person name="Soal N."/>
            <person name="Steenkamp E.T."/>
            <person name="Tatham C.T."/>
            <person name="van der Nest M.A."/>
            <person name="Wingfield M.J."/>
        </authorList>
    </citation>
    <scope>NUCLEOTIDE SEQUENCE [LARGE SCALE GENOMIC DNA]</scope>
    <source>
        <strain evidence="7">CMW44962</strain>
    </source>
</reference>
<evidence type="ECO:0000256" key="1">
    <source>
        <dbReference type="ARBA" id="ARBA00004834"/>
    </source>
</evidence>
<dbReference type="AlphaFoldDB" id="A0A9W7SX92"/>
<evidence type="ECO:0000256" key="3">
    <source>
        <dbReference type="ARBA" id="ARBA00022801"/>
    </source>
</evidence>
<evidence type="ECO:0000256" key="5">
    <source>
        <dbReference type="ARBA" id="ARBA00042202"/>
    </source>
</evidence>
<feature type="site" description="Important for catalytic activity, responsible for pKa modulation of the active site Glu and correct orientation of both the proton donor and substrate" evidence="6">
    <location>
        <position position="70"/>
    </location>
</feature>
<accession>A0A9W7SX92</accession>
<dbReference type="EMBL" id="RIBY02000702">
    <property type="protein sequence ID" value="KAH9838809.1"/>
    <property type="molecule type" value="Genomic_DNA"/>
</dbReference>
<dbReference type="PANTHER" id="PTHR43301:SF3">
    <property type="entry name" value="ARABINAN ENDO-1,5-ALPHA-L-ARABINOSIDASE A-RELATED"/>
    <property type="match status" value="1"/>
</dbReference>
<evidence type="ECO:0000313" key="8">
    <source>
        <dbReference type="Proteomes" id="UP001138500"/>
    </source>
</evidence>
<comment type="caution">
    <text evidence="7">The sequence shown here is derived from an EMBL/GenBank/DDBJ whole genome shotgun (WGS) entry which is preliminary data.</text>
</comment>
<comment type="similarity">
    <text evidence="2">Belongs to the glycosyl hydrolase 43 family.</text>
</comment>
<reference evidence="7 8" key="2">
    <citation type="journal article" date="2021" name="Curr. Genet.">
        <title>Genetic response to nitrogen starvation in the aggressive Eucalyptus foliar pathogen Teratosphaeria destructans.</title>
        <authorList>
            <person name="Havenga M."/>
            <person name="Wingfield B.D."/>
            <person name="Wingfield M.J."/>
            <person name="Dreyer L.L."/>
            <person name="Roets F."/>
            <person name="Aylward J."/>
        </authorList>
    </citation>
    <scope>NUCLEOTIDE SEQUENCE [LARGE SCALE GENOMIC DNA]</scope>
    <source>
        <strain evidence="7">CMW44962</strain>
    </source>
</reference>
<dbReference type="GO" id="GO:0004553">
    <property type="term" value="F:hydrolase activity, hydrolyzing O-glycosyl compounds"/>
    <property type="evidence" value="ECO:0007669"/>
    <property type="project" value="InterPro"/>
</dbReference>
<comment type="pathway">
    <text evidence="1">Glycan metabolism; L-arabinan degradation.</text>
</comment>
<gene>
    <name evidence="7" type="ORF">Tdes44962_MAKER08173</name>
</gene>
<evidence type="ECO:0000256" key="4">
    <source>
        <dbReference type="ARBA" id="ARBA00023295"/>
    </source>
</evidence>
<dbReference type="Proteomes" id="UP001138500">
    <property type="component" value="Unassembled WGS sequence"/>
</dbReference>
<proteinExistence type="inferred from homology"/>
<dbReference type="Gene3D" id="2.115.10.20">
    <property type="entry name" value="Glycosyl hydrolase domain, family 43"/>
    <property type="match status" value="1"/>
</dbReference>
<sequence length="243" mass="26288">MALKGTEDMWAPDVHFGGDTYYLYYAVSSFGTQNSFIGVATSKTMEPGSWTDHGSTGITSETGDNFNAIDPNFIRVRGVNFLTFGSFWKGIHQTTLSADALTGPDTTPYPVESEPKRGYATEGSYVYAHGGYYYLFFSEGQCCGYDKHRPPPGGEYKIKVCRSKAVNGGFVDQSGVSCQDGGGTLVLGSHGNVYGPGGQGVYDDPTEGPVLYYHYVDTNYGYGDGSKFLGVNRIDFSTGWPVV</sequence>
<dbReference type="SUPFAM" id="SSF75005">
    <property type="entry name" value="Arabinanase/levansucrase/invertase"/>
    <property type="match status" value="1"/>
</dbReference>
<dbReference type="OrthoDB" id="195678at2759"/>